<accession>A0A2V4TY65</accession>
<name>A0A2V4TY65_9BURK</name>
<keyword evidence="4 5" id="KW-0732">Signal</keyword>
<evidence type="ECO:0000256" key="1">
    <source>
        <dbReference type="ARBA" id="ARBA00004196"/>
    </source>
</evidence>
<evidence type="ECO:0000256" key="2">
    <source>
        <dbReference type="ARBA" id="ARBA00022448"/>
    </source>
</evidence>
<feature type="chain" id="PRO_5015987872" evidence="5">
    <location>
        <begin position="45"/>
        <end position="330"/>
    </location>
</feature>
<organism evidence="6 7">
    <name type="scientific">Paraburkholderia silvatlantica</name>
    <dbReference type="NCBI Taxonomy" id="321895"/>
    <lineage>
        <taxon>Bacteria</taxon>
        <taxon>Pseudomonadati</taxon>
        <taxon>Pseudomonadota</taxon>
        <taxon>Betaproteobacteria</taxon>
        <taxon>Burkholderiales</taxon>
        <taxon>Burkholderiaceae</taxon>
        <taxon>Paraburkholderia</taxon>
    </lineage>
</organism>
<sequence>MITFSRANCSPRAAATLARRRFTLARLAAGLALALGTTFGGASAALAAQAGSATIAVVAAENFYGDVARQIGGNYVDVTSILSNPDQDPHLFEASPKTARALQNARVVVYNGADYDPWMTKLLGATGAGKSGTSGTSRTTIVAAELVGKKAGDNPHLWYDPKTMPAVARAVSAALGAADPAHKSVYDANLATFLASLQPVDAKVAALRARYQGQPVTATEPVFGYMSDAIGLDMRNLRFQLATMNDTEASASDIAAFERDLRERRVRVLIYNSQATEALTRRMLALAKQSKVPSVSVTETQPAGVNFQQWMLAQLDSLDKALAMGTPGQH</sequence>
<evidence type="ECO:0000313" key="7">
    <source>
        <dbReference type="Proteomes" id="UP000247772"/>
    </source>
</evidence>
<dbReference type="GO" id="GO:0030313">
    <property type="term" value="C:cell envelope"/>
    <property type="evidence" value="ECO:0007669"/>
    <property type="project" value="UniProtKB-SubCell"/>
</dbReference>
<evidence type="ECO:0000256" key="5">
    <source>
        <dbReference type="SAM" id="SignalP"/>
    </source>
</evidence>
<evidence type="ECO:0000313" key="6">
    <source>
        <dbReference type="EMBL" id="PYE23262.1"/>
    </source>
</evidence>
<dbReference type="InterPro" id="IPR006311">
    <property type="entry name" value="TAT_signal"/>
</dbReference>
<dbReference type="Proteomes" id="UP000247772">
    <property type="component" value="Unassembled WGS sequence"/>
</dbReference>
<proteinExistence type="predicted"/>
<protein>
    <submittedName>
        <fullName evidence="6">Zinc/manganese transport system substrate-binding protein</fullName>
    </submittedName>
</protein>
<dbReference type="Gene3D" id="3.40.50.1980">
    <property type="entry name" value="Nitrogenase molybdenum iron protein domain"/>
    <property type="match status" value="2"/>
</dbReference>
<dbReference type="EMBL" id="QJSQ01000008">
    <property type="protein sequence ID" value="PYE23262.1"/>
    <property type="molecule type" value="Genomic_DNA"/>
</dbReference>
<dbReference type="OrthoDB" id="9793396at2"/>
<dbReference type="PROSITE" id="PS51318">
    <property type="entry name" value="TAT"/>
    <property type="match status" value="1"/>
</dbReference>
<comment type="caution">
    <text evidence="6">The sequence shown here is derived from an EMBL/GenBank/DDBJ whole genome shotgun (WGS) entry which is preliminary data.</text>
</comment>
<gene>
    <name evidence="6" type="ORF">C7410_108161</name>
</gene>
<feature type="signal peptide" evidence="5">
    <location>
        <begin position="1"/>
        <end position="44"/>
    </location>
</feature>
<dbReference type="AlphaFoldDB" id="A0A2V4TY65"/>
<evidence type="ECO:0000256" key="3">
    <source>
        <dbReference type="ARBA" id="ARBA00022723"/>
    </source>
</evidence>
<keyword evidence="2" id="KW-0813">Transport</keyword>
<dbReference type="InterPro" id="IPR006127">
    <property type="entry name" value="ZnuA-like"/>
</dbReference>
<reference evidence="6 7" key="1">
    <citation type="submission" date="2018-06" db="EMBL/GenBank/DDBJ databases">
        <title>Genomic Encyclopedia of Type Strains, Phase IV (KMG-V): Genome sequencing to study the core and pangenomes of soil and plant-associated prokaryotes.</title>
        <authorList>
            <person name="Whitman W."/>
        </authorList>
    </citation>
    <scope>NUCLEOTIDE SEQUENCE [LARGE SCALE GENOMIC DNA]</scope>
    <source>
        <strain evidence="6 7">SRCL-318</strain>
    </source>
</reference>
<dbReference type="SUPFAM" id="SSF53807">
    <property type="entry name" value="Helical backbone' metal receptor"/>
    <property type="match status" value="1"/>
</dbReference>
<dbReference type="RefSeq" id="WP_110855147.1">
    <property type="nucleotide sequence ID" value="NZ_QJSQ01000008.1"/>
</dbReference>
<dbReference type="InterPro" id="IPR050492">
    <property type="entry name" value="Bact_metal-bind_prot9"/>
</dbReference>
<dbReference type="GO" id="GO:0046872">
    <property type="term" value="F:metal ion binding"/>
    <property type="evidence" value="ECO:0007669"/>
    <property type="project" value="UniProtKB-KW"/>
</dbReference>
<keyword evidence="3" id="KW-0479">Metal-binding</keyword>
<evidence type="ECO:0000256" key="4">
    <source>
        <dbReference type="ARBA" id="ARBA00022729"/>
    </source>
</evidence>
<dbReference type="PANTHER" id="PTHR42953">
    <property type="entry name" value="HIGH-AFFINITY ZINC UPTAKE SYSTEM PROTEIN ZNUA-RELATED"/>
    <property type="match status" value="1"/>
</dbReference>
<dbReference type="PANTHER" id="PTHR42953:SF1">
    <property type="entry name" value="METAL-BINDING PROTEIN HI_0362-RELATED"/>
    <property type="match status" value="1"/>
</dbReference>
<dbReference type="Pfam" id="PF01297">
    <property type="entry name" value="ZnuA"/>
    <property type="match status" value="1"/>
</dbReference>
<dbReference type="GO" id="GO:0030001">
    <property type="term" value="P:metal ion transport"/>
    <property type="evidence" value="ECO:0007669"/>
    <property type="project" value="InterPro"/>
</dbReference>
<comment type="subcellular location">
    <subcellularLocation>
        <location evidence="1">Cell envelope</location>
    </subcellularLocation>
</comment>
<dbReference type="CDD" id="cd01020">
    <property type="entry name" value="TroA_b"/>
    <property type="match status" value="1"/>
</dbReference>